<protein>
    <submittedName>
        <fullName evidence="1">Uncharacterized protein</fullName>
    </submittedName>
</protein>
<proteinExistence type="predicted"/>
<name>A0ACC3MGE5_9PEZI</name>
<keyword evidence="2" id="KW-1185">Reference proteome</keyword>
<sequence length="290" mass="33441">MDGPADTTVSTIAFIYRFIRSSREERMKMRNEEYHKEKQRFLARVARARARISAESNKKFDETYGSAEIASLLTNWTSSSSDVEKPTDAAAAAGKRVSVALPDDSRETDGKAYRLWWDRTFSESESGQRARLLAQANKVFDEIHGETESEQFVAEMKLILEKFGLEEPTEPSAAKRVQLVLPKDYRETDRKAYRARKVKDEGTKEERRRRQVVRDLAEANEWFDQTYGKTESEEFVRDLSLVFETFDIERPTDPVAARKVSLALPEDHRETSVKAYRTQTETILGRHASR</sequence>
<reference evidence="1" key="1">
    <citation type="submission" date="2023-07" db="EMBL/GenBank/DDBJ databases">
        <title>Black Yeasts Isolated from many extreme environments.</title>
        <authorList>
            <person name="Coleine C."/>
            <person name="Stajich J.E."/>
            <person name="Selbmann L."/>
        </authorList>
    </citation>
    <scope>NUCLEOTIDE SEQUENCE</scope>
    <source>
        <strain evidence="1">CCFEE 5714</strain>
    </source>
</reference>
<gene>
    <name evidence="1" type="ORF">LTR37_019299</name>
</gene>
<evidence type="ECO:0000313" key="1">
    <source>
        <dbReference type="EMBL" id="KAK3686945.1"/>
    </source>
</evidence>
<accession>A0ACC3MGE5</accession>
<evidence type="ECO:0000313" key="2">
    <source>
        <dbReference type="Proteomes" id="UP001281147"/>
    </source>
</evidence>
<dbReference type="Proteomes" id="UP001281147">
    <property type="component" value="Unassembled WGS sequence"/>
</dbReference>
<dbReference type="EMBL" id="JAUTXU010000294">
    <property type="protein sequence ID" value="KAK3686945.1"/>
    <property type="molecule type" value="Genomic_DNA"/>
</dbReference>
<comment type="caution">
    <text evidence="1">The sequence shown here is derived from an EMBL/GenBank/DDBJ whole genome shotgun (WGS) entry which is preliminary data.</text>
</comment>
<organism evidence="1 2">
    <name type="scientific">Vermiconidia calcicola</name>
    <dbReference type="NCBI Taxonomy" id="1690605"/>
    <lineage>
        <taxon>Eukaryota</taxon>
        <taxon>Fungi</taxon>
        <taxon>Dikarya</taxon>
        <taxon>Ascomycota</taxon>
        <taxon>Pezizomycotina</taxon>
        <taxon>Dothideomycetes</taxon>
        <taxon>Dothideomycetidae</taxon>
        <taxon>Mycosphaerellales</taxon>
        <taxon>Extremaceae</taxon>
        <taxon>Vermiconidia</taxon>
    </lineage>
</organism>